<accession>A0A1Z4LJG2</accession>
<reference evidence="1 2" key="1">
    <citation type="submission" date="2017-06" db="EMBL/GenBank/DDBJ databases">
        <title>Genome sequencing of cyanobaciteial culture collection at National Institute for Environmental Studies (NIES).</title>
        <authorList>
            <person name="Hirose Y."/>
            <person name="Shimura Y."/>
            <person name="Fujisawa T."/>
            <person name="Nakamura Y."/>
            <person name="Kawachi M."/>
        </authorList>
    </citation>
    <scope>NUCLEOTIDE SEQUENCE [LARGE SCALE GENOMIC DNA]</scope>
    <source>
        <strain evidence="1 2">NIES-267</strain>
    </source>
</reference>
<dbReference type="CDD" id="cd10548">
    <property type="entry name" value="cupin_CDO"/>
    <property type="match status" value="1"/>
</dbReference>
<dbReference type="OrthoDB" id="7059163at2"/>
<keyword evidence="2" id="KW-1185">Reference proteome</keyword>
<dbReference type="Gene3D" id="2.60.120.10">
    <property type="entry name" value="Jelly Rolls"/>
    <property type="match status" value="1"/>
</dbReference>
<organism evidence="1 2">
    <name type="scientific">Calothrix parasitica NIES-267</name>
    <dbReference type="NCBI Taxonomy" id="1973488"/>
    <lineage>
        <taxon>Bacteria</taxon>
        <taxon>Bacillati</taxon>
        <taxon>Cyanobacteriota</taxon>
        <taxon>Cyanophyceae</taxon>
        <taxon>Nostocales</taxon>
        <taxon>Calotrichaceae</taxon>
        <taxon>Calothrix</taxon>
    </lineage>
</organism>
<dbReference type="SUPFAM" id="SSF51182">
    <property type="entry name" value="RmlC-like cupins"/>
    <property type="match status" value="1"/>
</dbReference>
<protein>
    <recommendedName>
        <fullName evidence="3">Cupin</fullName>
    </recommendedName>
</protein>
<evidence type="ECO:0000313" key="1">
    <source>
        <dbReference type="EMBL" id="BAY81361.1"/>
    </source>
</evidence>
<dbReference type="Proteomes" id="UP000218418">
    <property type="component" value="Chromosome"/>
</dbReference>
<evidence type="ECO:0008006" key="3">
    <source>
        <dbReference type="Google" id="ProtNLM"/>
    </source>
</evidence>
<gene>
    <name evidence="1" type="ORF">NIES267_08370</name>
</gene>
<proteinExistence type="predicted"/>
<name>A0A1Z4LJG2_9CYAN</name>
<dbReference type="EMBL" id="AP018227">
    <property type="protein sequence ID" value="BAY81361.1"/>
    <property type="molecule type" value="Genomic_DNA"/>
</dbReference>
<sequence length="201" mass="23216">MTNQDWLITDDGRCEAREIIEQDELSENPYRLFRFLTDLEDILRNISNDTERLEKIRPIVRRLLNSSEWLHYEYLEPDADTGWSVTTLYDEPDFPLTVQTVVWLPGSVSPIHNHATWGVVAILSGEEKNTLWKKQNPDDKRIEKAGELILSPGDIISLTPDAIHNIEVMGDEPTVSFNLYGETNYDQRFEFDPNSCTAVNF</sequence>
<dbReference type="AlphaFoldDB" id="A0A1Z4LJG2"/>
<evidence type="ECO:0000313" key="2">
    <source>
        <dbReference type="Proteomes" id="UP000218418"/>
    </source>
</evidence>
<dbReference type="InterPro" id="IPR014710">
    <property type="entry name" value="RmlC-like_jellyroll"/>
</dbReference>
<dbReference type="InterPro" id="IPR011051">
    <property type="entry name" value="RmlC_Cupin_sf"/>
</dbReference>